<evidence type="ECO:0000256" key="2">
    <source>
        <dbReference type="ARBA" id="ARBA00022475"/>
    </source>
</evidence>
<feature type="transmembrane region" description="Helical" evidence="6">
    <location>
        <begin position="662"/>
        <end position="684"/>
    </location>
</feature>
<feature type="transmembrane region" description="Helical" evidence="6">
    <location>
        <begin position="20"/>
        <end position="40"/>
    </location>
</feature>
<evidence type="ECO:0000256" key="6">
    <source>
        <dbReference type="SAM" id="Phobius"/>
    </source>
</evidence>
<keyword evidence="3 6" id="KW-0812">Transmembrane</keyword>
<comment type="caution">
    <text evidence="10">The sequence shown here is derived from an EMBL/GenBank/DDBJ whole genome shotgun (WGS) entry which is preliminary data.</text>
</comment>
<evidence type="ECO:0000313" key="10">
    <source>
        <dbReference type="EMBL" id="RDU47978.1"/>
    </source>
</evidence>
<gene>
    <name evidence="10" type="ORF">DWU89_16840</name>
    <name evidence="9" type="ORF">H8784_16440</name>
</gene>
<dbReference type="Proteomes" id="UP000256321">
    <property type="component" value="Unassembled WGS sequence"/>
</dbReference>
<accession>A0A3D8HAL2</accession>
<proteinExistence type="predicted"/>
<reference evidence="9 12" key="2">
    <citation type="submission" date="2020-08" db="EMBL/GenBank/DDBJ databases">
        <title>Genome public.</title>
        <authorList>
            <person name="Liu C."/>
            <person name="Sun Q."/>
        </authorList>
    </citation>
    <scope>NUCLEOTIDE SEQUENCE [LARGE SCALE GENOMIC DNA]</scope>
    <source>
        <strain evidence="9 12">426_9</strain>
    </source>
</reference>
<evidence type="ECO:0000256" key="4">
    <source>
        <dbReference type="ARBA" id="ARBA00022989"/>
    </source>
</evidence>
<feature type="transmembrane region" description="Helical" evidence="6">
    <location>
        <begin position="746"/>
        <end position="768"/>
    </location>
</feature>
<evidence type="ECO:0000256" key="1">
    <source>
        <dbReference type="ARBA" id="ARBA00004651"/>
    </source>
</evidence>
<dbReference type="RefSeq" id="WP_115500813.1">
    <property type="nucleotide sequence ID" value="NZ_JACRTI010000053.1"/>
</dbReference>
<keyword evidence="12" id="KW-1185">Reference proteome</keyword>
<dbReference type="EMBL" id="JACRTI010000053">
    <property type="protein sequence ID" value="MBC8603303.1"/>
    <property type="molecule type" value="Genomic_DNA"/>
</dbReference>
<feature type="transmembrane region" description="Helical" evidence="6">
    <location>
        <begin position="370"/>
        <end position="390"/>
    </location>
</feature>
<feature type="transmembrane region" description="Helical" evidence="6">
    <location>
        <begin position="705"/>
        <end position="726"/>
    </location>
</feature>
<dbReference type="EMBL" id="QREV01000053">
    <property type="protein sequence ID" value="RDU47978.1"/>
    <property type="molecule type" value="Genomic_DNA"/>
</dbReference>
<dbReference type="GO" id="GO:0022857">
    <property type="term" value="F:transmembrane transporter activity"/>
    <property type="evidence" value="ECO:0007669"/>
    <property type="project" value="TreeGrafter"/>
</dbReference>
<dbReference type="AlphaFoldDB" id="A0A3D8HAL2"/>
<feature type="domain" description="MacB-like periplasmic core" evidence="8">
    <location>
        <begin position="19"/>
        <end position="236"/>
    </location>
</feature>
<dbReference type="PANTHER" id="PTHR30572">
    <property type="entry name" value="MEMBRANE COMPONENT OF TRANSPORTER-RELATED"/>
    <property type="match status" value="1"/>
</dbReference>
<keyword evidence="5 6" id="KW-0472">Membrane</keyword>
<name>A0A3D8HAL2_9BACT</name>
<dbReference type="Proteomes" id="UP000629596">
    <property type="component" value="Unassembled WGS sequence"/>
</dbReference>
<feature type="domain" description="ABC3 transporter permease C-terminal" evidence="7">
    <location>
        <begin position="665"/>
        <end position="778"/>
    </location>
</feature>
<protein>
    <submittedName>
        <fullName evidence="10">ABC transporter permease</fullName>
    </submittedName>
</protein>
<organism evidence="10 11">
    <name type="scientific">Parabacteroides acidifaciens</name>
    <dbReference type="NCBI Taxonomy" id="2290935"/>
    <lineage>
        <taxon>Bacteria</taxon>
        <taxon>Pseudomonadati</taxon>
        <taxon>Bacteroidota</taxon>
        <taxon>Bacteroidia</taxon>
        <taxon>Bacteroidales</taxon>
        <taxon>Tannerellaceae</taxon>
        <taxon>Parabacteroides</taxon>
    </lineage>
</organism>
<feature type="transmembrane region" description="Helical" evidence="6">
    <location>
        <begin position="327"/>
        <end position="350"/>
    </location>
</feature>
<dbReference type="PANTHER" id="PTHR30572:SF18">
    <property type="entry name" value="ABC-TYPE MACROLIDE FAMILY EXPORT SYSTEM PERMEASE COMPONENT 2"/>
    <property type="match status" value="1"/>
</dbReference>
<evidence type="ECO:0000259" key="7">
    <source>
        <dbReference type="Pfam" id="PF02687"/>
    </source>
</evidence>
<dbReference type="Pfam" id="PF02687">
    <property type="entry name" value="FtsX"/>
    <property type="match status" value="2"/>
</dbReference>
<feature type="transmembrane region" description="Helical" evidence="6">
    <location>
        <begin position="281"/>
        <end position="307"/>
    </location>
</feature>
<feature type="transmembrane region" description="Helical" evidence="6">
    <location>
        <begin position="420"/>
        <end position="441"/>
    </location>
</feature>
<evidence type="ECO:0000256" key="3">
    <source>
        <dbReference type="ARBA" id="ARBA00022692"/>
    </source>
</evidence>
<evidence type="ECO:0000313" key="11">
    <source>
        <dbReference type="Proteomes" id="UP000256321"/>
    </source>
</evidence>
<dbReference type="InterPro" id="IPR050250">
    <property type="entry name" value="Macrolide_Exporter_MacB"/>
</dbReference>
<evidence type="ECO:0000313" key="12">
    <source>
        <dbReference type="Proteomes" id="UP000629596"/>
    </source>
</evidence>
<dbReference type="Pfam" id="PF12704">
    <property type="entry name" value="MacB_PCD"/>
    <property type="match status" value="1"/>
</dbReference>
<dbReference type="GO" id="GO:0005886">
    <property type="term" value="C:plasma membrane"/>
    <property type="evidence" value="ECO:0007669"/>
    <property type="project" value="UniProtKB-SubCell"/>
</dbReference>
<feature type="domain" description="ABC3 transporter permease C-terminal" evidence="7">
    <location>
        <begin position="284"/>
        <end position="398"/>
    </location>
</feature>
<comment type="subcellular location">
    <subcellularLocation>
        <location evidence="1">Cell membrane</location>
        <topology evidence="1">Multi-pass membrane protein</topology>
    </subcellularLocation>
</comment>
<keyword evidence="4 6" id="KW-1133">Transmembrane helix</keyword>
<evidence type="ECO:0000259" key="8">
    <source>
        <dbReference type="Pfam" id="PF12704"/>
    </source>
</evidence>
<evidence type="ECO:0000256" key="5">
    <source>
        <dbReference type="ARBA" id="ARBA00023136"/>
    </source>
</evidence>
<sequence length="785" mass="89327">MKTLLRNFLSVFRRFQMATLLNVAGLTVAFAAFLIIMMQIEYERNFDRCHPTADRVVRLDRVRGADDKFAPILSRAFADAVFQSSPHIEKSTLILTTWYPFYLKVGEGEKRRGFQETFGLCYPEIVDVFDFTILEGDKYCLRNPDMAMIPESLAKRMFDDASAIGQHIITTHNLGESTSMTVGAVYKDFPKNTQLENYIYLPLDDFGKEDWHTQCFIGYMLLDKPESRQAVEENFNRIFNFKEHYNNEDMHISLVPLTDIYYRPTSLSDYIKSGDPSTVHLLFLIALLVILVAGINFTNFSTSLAPIRMRSINTQKVLGSSVSELRLALVSEAVCISILACLLAFLLVYVLNELQWLSFVEADTLLRNHIGLMGILLVVSVGIGLVAGLYPAWYMTSFSLALVLKGNFGLSKSGRRMRTVLIGFQYIISIGLIIGAMFIQLQNRHMREFNLGFDKDQIAIVELNPEMAMLHKDAYSAKLKEYPEIEDVAFSSLLVGGKDSYMMQSMKYGDKEYYTYMLSVSWNFLRVMGIEVTEGRDFTEADAKRDTVTTFIYNRSARERIQMEAGHEISGSMRGYIAGFTDDVRVVSFRLGGEEADVAFIVNHDPKPVSYIRLRAGANAEEAVNHIHEALASIDPAYPADIRFYDSVFDQLYHKEQYLKNIISLFGLLAIILSIVGVFGLVFFETQYRRKEIGIRKVYGASIGEILVMFNLIYLRIVLICFVIAAPVAWYGVNKWLENFSSRTPVYWWTFPLAFLMIALVTAATVTFQNWQAATENPVESIHIE</sequence>
<keyword evidence="2" id="KW-1003">Cell membrane</keyword>
<dbReference type="InterPro" id="IPR025857">
    <property type="entry name" value="MacB_PCD"/>
</dbReference>
<evidence type="ECO:0000313" key="9">
    <source>
        <dbReference type="EMBL" id="MBC8603303.1"/>
    </source>
</evidence>
<dbReference type="InterPro" id="IPR003838">
    <property type="entry name" value="ABC3_permease_C"/>
</dbReference>
<reference evidence="10 11" key="1">
    <citation type="submission" date="2018-07" db="EMBL/GenBank/DDBJ databases">
        <title>Parabacteroides acidifaciens nov. sp., isolated from human feces.</title>
        <authorList>
            <person name="Wang Y.J."/>
        </authorList>
    </citation>
    <scope>NUCLEOTIDE SEQUENCE [LARGE SCALE GENOMIC DNA]</scope>
    <source>
        <strain evidence="10 11">426-9</strain>
    </source>
</reference>